<comment type="subcellular location">
    <subcellularLocation>
        <location evidence="1">Membrane</location>
    </subcellularLocation>
</comment>
<dbReference type="InterPro" id="IPR012338">
    <property type="entry name" value="Beta-lactam/transpept-like"/>
</dbReference>
<keyword evidence="2" id="KW-0645">Protease</keyword>
<evidence type="ECO:0000313" key="6">
    <source>
        <dbReference type="EMBL" id="OCX69066.1"/>
    </source>
</evidence>
<dbReference type="SUPFAM" id="SSF56519">
    <property type="entry name" value="Penicillin binding protein dimerisation domain"/>
    <property type="match status" value="1"/>
</dbReference>
<dbReference type="Gene3D" id="1.10.150.770">
    <property type="match status" value="1"/>
</dbReference>
<keyword evidence="6" id="KW-0131">Cell cycle</keyword>
<keyword evidence="2" id="KW-0378">Hydrolase</keyword>
<keyword evidence="7" id="KW-1185">Reference proteome</keyword>
<evidence type="ECO:0000256" key="3">
    <source>
        <dbReference type="ARBA" id="ARBA00023136"/>
    </source>
</evidence>
<dbReference type="InterPro" id="IPR036138">
    <property type="entry name" value="PBP_dimer_sf"/>
</dbReference>
<feature type="domain" description="Penicillin-binding protein dimerisation" evidence="5">
    <location>
        <begin position="57"/>
        <end position="203"/>
    </location>
</feature>
<sequence length="581" mass="62929">MAETSVKILPSGRARWLIIVLLLGFAAVLARDLRLQLLEHQTLRSQGRMRYLRTLPLPSERGVITARNGEPLAVNVKAVTIWADPAILDKHQNHWGAIAQVLHLSPASFAERVAGGGADYAYILRQIPPALGKKLDALQVPGIYVQNTSRSYYPLGAVTAPLLGMVNLQHQGGTGLELGYNQWLAAYPGKEKVLEDGHGQIVHVDKILRLPRAGHALQLTINPQIQYWAYMTLLAAQRHFGASNGSAVVMDVRTGQVLAMASVPSCNPNNIGSCSNPMDYVDNAVHQAFEPGSVIKPFAIAAALATHSVRPTARFNVSHPLWVGGYPITDDVTHHILNIEHILKYSSCIGTAKIALKTPRRDIYAMYRAVGFGDVPQVALPGTTSGVLPAWEGWGKARHATISIGYGISVTTLQLADAYAAIANGGYHIRPVLVKGEPLVKRRVMPFWVANDLRRWLRSVAEPNGTGILAAIPGYAVAGKTGTADLANGKDGFFHHRTNATFVGFAPGRDPQLVMAVTLRDSDKFWNFGGVEAAPVFRVTMEHALEQLDIGPEWCGKSVCRLRAPDITTAQAEIWSEGGGN</sequence>
<dbReference type="GO" id="GO:0005886">
    <property type="term" value="C:plasma membrane"/>
    <property type="evidence" value="ECO:0007669"/>
    <property type="project" value="TreeGrafter"/>
</dbReference>
<protein>
    <submittedName>
        <fullName evidence="6">Cell division protein FtsI</fullName>
    </submittedName>
</protein>
<dbReference type="InterPro" id="IPR005311">
    <property type="entry name" value="PBP_dimer"/>
</dbReference>
<dbReference type="OrthoDB" id="9789078at2"/>
<dbReference type="PANTHER" id="PTHR30627">
    <property type="entry name" value="PEPTIDOGLYCAN D,D-TRANSPEPTIDASE"/>
    <property type="match status" value="1"/>
</dbReference>
<dbReference type="GO" id="GO:0004180">
    <property type="term" value="F:carboxypeptidase activity"/>
    <property type="evidence" value="ECO:0007669"/>
    <property type="project" value="UniProtKB-KW"/>
</dbReference>
<evidence type="ECO:0000259" key="4">
    <source>
        <dbReference type="Pfam" id="PF00905"/>
    </source>
</evidence>
<dbReference type="AlphaFoldDB" id="A0A1C2J287"/>
<gene>
    <name evidence="6" type="ORF">A6M23_16185</name>
</gene>
<dbReference type="GO" id="GO:0008658">
    <property type="term" value="F:penicillin binding"/>
    <property type="evidence" value="ECO:0007669"/>
    <property type="project" value="InterPro"/>
</dbReference>
<dbReference type="RefSeq" id="WP_065974533.1">
    <property type="nucleotide sequence ID" value="NZ_LWRY01000236.1"/>
</dbReference>
<name>A0A1C2J287_ACITH</name>
<evidence type="ECO:0000259" key="5">
    <source>
        <dbReference type="Pfam" id="PF03717"/>
    </source>
</evidence>
<dbReference type="Proteomes" id="UP000095008">
    <property type="component" value="Unassembled WGS sequence"/>
</dbReference>
<reference evidence="6" key="1">
    <citation type="journal article" date="2016" name="Int. J. Mol. Sci.">
        <title>Comparative genomics of the extreme acidophile Acidithiobacillus thiooxidans reveals intraspecific divergence and niche adaptation.</title>
        <authorList>
            <person name="Zhang X."/>
            <person name="Feng X."/>
            <person name="Tao J."/>
            <person name="Ma L."/>
            <person name="Xiao Y."/>
            <person name="Liang Y."/>
            <person name="Liu X."/>
            <person name="Yin H."/>
        </authorList>
    </citation>
    <scope>NUCLEOTIDE SEQUENCE [LARGE SCALE GENOMIC DNA]</scope>
    <source>
        <strain evidence="6">DXS-W</strain>
    </source>
</reference>
<dbReference type="PANTHER" id="PTHR30627:SF1">
    <property type="entry name" value="PEPTIDOGLYCAN D,D-TRANSPEPTIDASE FTSI"/>
    <property type="match status" value="1"/>
</dbReference>
<evidence type="ECO:0000256" key="1">
    <source>
        <dbReference type="ARBA" id="ARBA00004370"/>
    </source>
</evidence>
<dbReference type="EMBL" id="LWRY01000236">
    <property type="protein sequence ID" value="OCX69066.1"/>
    <property type="molecule type" value="Genomic_DNA"/>
</dbReference>
<dbReference type="Gene3D" id="3.30.450.330">
    <property type="match status" value="1"/>
</dbReference>
<evidence type="ECO:0000313" key="7">
    <source>
        <dbReference type="Proteomes" id="UP000095008"/>
    </source>
</evidence>
<dbReference type="SUPFAM" id="SSF56601">
    <property type="entry name" value="beta-lactamase/transpeptidase-like"/>
    <property type="match status" value="1"/>
</dbReference>
<keyword evidence="2" id="KW-0121">Carboxypeptidase</keyword>
<organism evidence="6 7">
    <name type="scientific">Acidithiobacillus thiooxidans</name>
    <name type="common">Thiobacillus thiooxidans</name>
    <dbReference type="NCBI Taxonomy" id="930"/>
    <lineage>
        <taxon>Bacteria</taxon>
        <taxon>Pseudomonadati</taxon>
        <taxon>Pseudomonadota</taxon>
        <taxon>Acidithiobacillia</taxon>
        <taxon>Acidithiobacillales</taxon>
        <taxon>Acidithiobacillaceae</taxon>
        <taxon>Acidithiobacillus</taxon>
    </lineage>
</organism>
<dbReference type="InterPro" id="IPR001460">
    <property type="entry name" value="PCN-bd_Tpept"/>
</dbReference>
<feature type="domain" description="Penicillin-binding protein transpeptidase" evidence="4">
    <location>
        <begin position="245"/>
        <end position="542"/>
    </location>
</feature>
<dbReference type="GO" id="GO:0071555">
    <property type="term" value="P:cell wall organization"/>
    <property type="evidence" value="ECO:0007669"/>
    <property type="project" value="TreeGrafter"/>
</dbReference>
<dbReference type="Gene3D" id="3.40.710.10">
    <property type="entry name" value="DD-peptidase/beta-lactamase superfamily"/>
    <property type="match status" value="1"/>
</dbReference>
<evidence type="ECO:0000256" key="2">
    <source>
        <dbReference type="ARBA" id="ARBA00022645"/>
    </source>
</evidence>
<dbReference type="GO" id="GO:0051301">
    <property type="term" value="P:cell division"/>
    <property type="evidence" value="ECO:0007669"/>
    <property type="project" value="UniProtKB-KW"/>
</dbReference>
<comment type="caution">
    <text evidence="6">The sequence shown here is derived from an EMBL/GenBank/DDBJ whole genome shotgun (WGS) entry which is preliminary data.</text>
</comment>
<dbReference type="Gene3D" id="3.90.1310.10">
    <property type="entry name" value="Penicillin-binding protein 2a (Domain 2)"/>
    <property type="match status" value="1"/>
</dbReference>
<dbReference type="InterPro" id="IPR050515">
    <property type="entry name" value="Beta-lactam/transpept"/>
</dbReference>
<accession>A0A1C2J287</accession>
<keyword evidence="6" id="KW-0132">Cell division</keyword>
<dbReference type="Pfam" id="PF03717">
    <property type="entry name" value="PBP_dimer"/>
    <property type="match status" value="1"/>
</dbReference>
<proteinExistence type="predicted"/>
<dbReference type="Pfam" id="PF00905">
    <property type="entry name" value="Transpeptidase"/>
    <property type="match status" value="1"/>
</dbReference>
<keyword evidence="3" id="KW-0472">Membrane</keyword>